<feature type="compositionally biased region" description="Pro residues" evidence="1">
    <location>
        <begin position="200"/>
        <end position="210"/>
    </location>
</feature>
<sequence>MASMQDGVNLTTAPYGKVLVLGAIAAASAFVVTILIVLLCVGCQRKGKAHNAPSEGSKHRIMDMSILRQSKLRSISKSDTKLHEMNRLNCNGKKASKNRPASMDLLLLPSRRSNSDLRCPQSRQLPQIPTTPGEERDHTYSEVGGRGSPPRCQDDALYEMDPVTAEYACIRKVRKSDKAARRENGAEPAEQELQRHSGTDPPPGPPPPHPLSQKVPRKHVEPFHLHSFPKEAVFMGNGEQYIWKPPGDDDITMLPPKHMGPLHPHETETGTQTHPQPATVSDMYSKVCKPGKKKRTVPGSPPATRENNGYRTLARGGGGGGVAEREAMGGGMAGFSVVVKPQSWAGGAQQEGGRDGAYYESIAEKARSVMAPPPPPPPPPPPGEPNPTPEVEPVAVGWKCERPLPPPNATLRPKKKKDKPPPPPPQKALPSKALAADSLYESLGDLKHGTASATTIFTFNDGMEMYVTGL</sequence>
<dbReference type="PANTHER" id="PTHR16322:SF1">
    <property type="entry name" value="LCK-INTERACTING TRANSMEMBRANE ADAPTER 1 ISOFORM X1"/>
    <property type="match status" value="1"/>
</dbReference>
<feature type="compositionally biased region" description="Polar residues" evidence="1">
    <location>
        <begin position="121"/>
        <end position="130"/>
    </location>
</feature>
<keyword evidence="2" id="KW-0812">Transmembrane</keyword>
<feature type="compositionally biased region" description="Gly residues" evidence="1">
    <location>
        <begin position="315"/>
        <end position="325"/>
    </location>
</feature>
<evidence type="ECO:0000256" key="2">
    <source>
        <dbReference type="SAM" id="Phobius"/>
    </source>
</evidence>
<name>A0AAD7WWL1_9TELE</name>
<feature type="region of interest" description="Disordered" evidence="1">
    <location>
        <begin position="283"/>
        <end position="325"/>
    </location>
</feature>
<reference evidence="3" key="1">
    <citation type="journal article" date="2023" name="Science">
        <title>Genome structures resolve the early diversification of teleost fishes.</title>
        <authorList>
            <person name="Parey E."/>
            <person name="Louis A."/>
            <person name="Montfort J."/>
            <person name="Bouchez O."/>
            <person name="Roques C."/>
            <person name="Iampietro C."/>
            <person name="Lluch J."/>
            <person name="Castinel A."/>
            <person name="Donnadieu C."/>
            <person name="Desvignes T."/>
            <person name="Floi Bucao C."/>
            <person name="Jouanno E."/>
            <person name="Wen M."/>
            <person name="Mejri S."/>
            <person name="Dirks R."/>
            <person name="Jansen H."/>
            <person name="Henkel C."/>
            <person name="Chen W.J."/>
            <person name="Zahm M."/>
            <person name="Cabau C."/>
            <person name="Klopp C."/>
            <person name="Thompson A.W."/>
            <person name="Robinson-Rechavi M."/>
            <person name="Braasch I."/>
            <person name="Lecointre G."/>
            <person name="Bobe J."/>
            <person name="Postlethwait J.H."/>
            <person name="Berthelot C."/>
            <person name="Roest Crollius H."/>
            <person name="Guiguen Y."/>
        </authorList>
    </citation>
    <scope>NUCLEOTIDE SEQUENCE</scope>
    <source>
        <strain evidence="3">NC1722</strain>
    </source>
</reference>
<dbReference type="GO" id="GO:0005886">
    <property type="term" value="C:plasma membrane"/>
    <property type="evidence" value="ECO:0007669"/>
    <property type="project" value="InterPro"/>
</dbReference>
<dbReference type="AlphaFoldDB" id="A0AAD7WWL1"/>
<keyword evidence="2" id="KW-0472">Membrane</keyword>
<feature type="compositionally biased region" description="Pro residues" evidence="1">
    <location>
        <begin position="371"/>
        <end position="390"/>
    </location>
</feature>
<accession>A0AAD7WWL1</accession>
<feature type="region of interest" description="Disordered" evidence="1">
    <location>
        <begin position="176"/>
        <end position="215"/>
    </location>
</feature>
<dbReference type="GO" id="GO:0050852">
    <property type="term" value="P:T cell receptor signaling pathway"/>
    <property type="evidence" value="ECO:0007669"/>
    <property type="project" value="InterPro"/>
</dbReference>
<comment type="caution">
    <text evidence="3">The sequence shown here is derived from an EMBL/GenBank/DDBJ whole genome shotgun (WGS) entry which is preliminary data.</text>
</comment>
<dbReference type="InterPro" id="IPR026072">
    <property type="entry name" value="Lime1"/>
</dbReference>
<evidence type="ECO:0000313" key="3">
    <source>
        <dbReference type="EMBL" id="KAJ8412256.1"/>
    </source>
</evidence>
<protein>
    <submittedName>
        <fullName evidence="3">Uncharacterized protein</fullName>
    </submittedName>
</protein>
<evidence type="ECO:0000313" key="4">
    <source>
        <dbReference type="Proteomes" id="UP001221898"/>
    </source>
</evidence>
<organism evidence="3 4">
    <name type="scientific">Aldrovandia affinis</name>
    <dbReference type="NCBI Taxonomy" id="143900"/>
    <lineage>
        <taxon>Eukaryota</taxon>
        <taxon>Metazoa</taxon>
        <taxon>Chordata</taxon>
        <taxon>Craniata</taxon>
        <taxon>Vertebrata</taxon>
        <taxon>Euteleostomi</taxon>
        <taxon>Actinopterygii</taxon>
        <taxon>Neopterygii</taxon>
        <taxon>Teleostei</taxon>
        <taxon>Notacanthiformes</taxon>
        <taxon>Halosauridae</taxon>
        <taxon>Aldrovandia</taxon>
    </lineage>
</organism>
<dbReference type="GO" id="GO:0050853">
    <property type="term" value="P:B cell receptor signaling pathway"/>
    <property type="evidence" value="ECO:0007669"/>
    <property type="project" value="InterPro"/>
</dbReference>
<dbReference type="GO" id="GO:0045121">
    <property type="term" value="C:membrane raft"/>
    <property type="evidence" value="ECO:0007669"/>
    <property type="project" value="InterPro"/>
</dbReference>
<dbReference type="Proteomes" id="UP001221898">
    <property type="component" value="Unassembled WGS sequence"/>
</dbReference>
<dbReference type="GO" id="GO:0050868">
    <property type="term" value="P:negative regulation of T cell activation"/>
    <property type="evidence" value="ECO:0007669"/>
    <property type="project" value="InterPro"/>
</dbReference>
<dbReference type="GO" id="GO:0035556">
    <property type="term" value="P:intracellular signal transduction"/>
    <property type="evidence" value="ECO:0007669"/>
    <property type="project" value="InterPro"/>
</dbReference>
<dbReference type="Pfam" id="PF15332">
    <property type="entry name" value="LIME1"/>
    <property type="match status" value="1"/>
</dbReference>
<feature type="transmembrane region" description="Helical" evidence="2">
    <location>
        <begin position="20"/>
        <end position="41"/>
    </location>
</feature>
<keyword evidence="2" id="KW-1133">Transmembrane helix</keyword>
<dbReference type="EMBL" id="JAINUG010000020">
    <property type="protein sequence ID" value="KAJ8412256.1"/>
    <property type="molecule type" value="Genomic_DNA"/>
</dbReference>
<feature type="region of interest" description="Disordered" evidence="1">
    <location>
        <begin position="368"/>
        <end position="432"/>
    </location>
</feature>
<dbReference type="PANTHER" id="PTHR16322">
    <property type="entry name" value="PHOSPHOPROTEIN ASSOCIATED WITH GLYCOSPHINGOLIPID-ENRICHED MICRODOMAINS 1"/>
    <property type="match status" value="1"/>
</dbReference>
<proteinExistence type="predicted"/>
<feature type="compositionally biased region" description="Basic and acidic residues" evidence="1">
    <location>
        <begin position="176"/>
        <end position="185"/>
    </location>
</feature>
<dbReference type="InterPro" id="IPR032748">
    <property type="entry name" value="PAG"/>
</dbReference>
<evidence type="ECO:0000256" key="1">
    <source>
        <dbReference type="SAM" id="MobiDB-lite"/>
    </source>
</evidence>
<feature type="region of interest" description="Disordered" evidence="1">
    <location>
        <begin position="108"/>
        <end position="153"/>
    </location>
</feature>
<gene>
    <name evidence="3" type="ORF">AAFF_G00145230</name>
</gene>
<keyword evidence="4" id="KW-1185">Reference proteome</keyword>